<dbReference type="EMBL" id="LR796846">
    <property type="protein sequence ID" value="CAB4169313.1"/>
    <property type="molecule type" value="Genomic_DNA"/>
</dbReference>
<dbReference type="EMBL" id="LR798365">
    <property type="protein sequence ID" value="CAB5226915.1"/>
    <property type="molecule type" value="Genomic_DNA"/>
</dbReference>
<evidence type="ECO:0000313" key="1">
    <source>
        <dbReference type="EMBL" id="CAB4155942.1"/>
    </source>
</evidence>
<dbReference type="Gene3D" id="2.40.30.20">
    <property type="match status" value="1"/>
</dbReference>
<dbReference type="EMBL" id="LR797365">
    <property type="protein sequence ID" value="CAB4211048.1"/>
    <property type="molecule type" value="Genomic_DNA"/>
</dbReference>
<evidence type="ECO:0000313" key="4">
    <source>
        <dbReference type="EMBL" id="CAB4189869.1"/>
    </source>
</evidence>
<gene>
    <name evidence="3" type="ORF">UFOVP1064_44</name>
    <name evidence="4" type="ORF">UFOVP1197_19</name>
    <name evidence="5" type="ORF">UFOVP1294_71</name>
    <name evidence="6" type="ORF">UFOVP1412_74</name>
    <name evidence="7" type="ORF">UFOVP1515_71</name>
    <name evidence="1" type="ORF">UFOVP659_31</name>
    <name evidence="2" type="ORF">UFOVP885_10</name>
</gene>
<evidence type="ECO:0000313" key="7">
    <source>
        <dbReference type="EMBL" id="CAB5226915.1"/>
    </source>
</evidence>
<reference evidence="1" key="1">
    <citation type="submission" date="2020-04" db="EMBL/GenBank/DDBJ databases">
        <authorList>
            <person name="Chiriac C."/>
            <person name="Salcher M."/>
            <person name="Ghai R."/>
            <person name="Kavagutti S V."/>
        </authorList>
    </citation>
    <scope>NUCLEOTIDE SEQUENCE</scope>
</reference>
<dbReference type="InterPro" id="IPR023366">
    <property type="entry name" value="ATP_synth_asu-like_sf"/>
</dbReference>
<proteinExistence type="predicted"/>
<organism evidence="1">
    <name type="scientific">uncultured Caudovirales phage</name>
    <dbReference type="NCBI Taxonomy" id="2100421"/>
    <lineage>
        <taxon>Viruses</taxon>
        <taxon>Duplodnaviria</taxon>
        <taxon>Heunggongvirae</taxon>
        <taxon>Uroviricota</taxon>
        <taxon>Caudoviricetes</taxon>
        <taxon>Peduoviridae</taxon>
        <taxon>Maltschvirus</taxon>
        <taxon>Maltschvirus maltsch</taxon>
    </lineage>
</organism>
<sequence length="724" mass="77583">MPLMKLQFQPGLNRETTGYANEGGWWDADKVRFRMGYPEKIGGWQPFNATAVLLGTCRAIHPWVALDTNEYIGLGTSQKYYVSGNGTYNDITPIRETTAAGAVTFAAGKSTLSADITAIDTTVTIASATGFPTSGGIVQIDSEQIRYSGVAGNTLTGLLRGQQGTTATAHLSTVGIFCATITVTDTAHGAAATDFVTFSGAASLGGAITALVLNQEYQVTSVISSSTYTIEARTVSSVSSIATSSGLAPTYTFPTTADTGTGGALTVGAYQINTGLNTASSGTGWGVGVWGRQGWGEGYTATTADSQLRLWTHDNFGQNLLINVRNGGIYYWVNDTSSPYPRAVDISTLVAPYSPTGAVGTAPTIAKQVLVSDNDRHIIAFGCDDEFSIGTQDPLLIRFSATESITEWRTLTTNDAGSLRIGSGSFIVTAVETKQQILVITDTSVHALQYVGAPYLFGLTMLSDNISITSPNAAIAVDDAVYWMGEGDFYVYNGVVSQVPCDVKDYVFSRINSDQTPKIVAGVNINYGEIWWFYPSNTVTDGVTNSENDSYVVYNYQQRIWYYGSMARTAWTHKNLGSFPIAASTDNYMYLHESGMDDGSTTPTSAISAYIESSGQDLGDGDSFAFIWRVIPDLTFRNSTATLPSATMTVEMSNFPGADFNPAPSGYTGSAVTRTGTYPVEQFTNQVFTRLRGRSFTFRIDSDAVGVTWRLGAPRLDVRSDGKR</sequence>
<protein>
    <submittedName>
        <fullName evidence="1">Uncharacterized protein</fullName>
    </submittedName>
</protein>
<dbReference type="EMBL" id="LR797241">
    <property type="protein sequence ID" value="CAB4196266.1"/>
    <property type="molecule type" value="Genomic_DNA"/>
</dbReference>
<dbReference type="EMBL" id="LR797154">
    <property type="protein sequence ID" value="CAB4189869.1"/>
    <property type="molecule type" value="Genomic_DNA"/>
</dbReference>
<dbReference type="EMBL" id="LR797015">
    <property type="protein sequence ID" value="CAB4181562.1"/>
    <property type="molecule type" value="Genomic_DNA"/>
</dbReference>
<evidence type="ECO:0000313" key="2">
    <source>
        <dbReference type="EMBL" id="CAB4169313.1"/>
    </source>
</evidence>
<accession>A0A6J5NBF1</accession>
<dbReference type="EMBL" id="LR796628">
    <property type="protein sequence ID" value="CAB4155942.1"/>
    <property type="molecule type" value="Genomic_DNA"/>
</dbReference>
<evidence type="ECO:0000313" key="6">
    <source>
        <dbReference type="EMBL" id="CAB4211048.1"/>
    </source>
</evidence>
<evidence type="ECO:0000313" key="3">
    <source>
        <dbReference type="EMBL" id="CAB4181562.1"/>
    </source>
</evidence>
<name>A0A6J5NBF1_9CAUD</name>
<evidence type="ECO:0000313" key="5">
    <source>
        <dbReference type="EMBL" id="CAB4196266.1"/>
    </source>
</evidence>